<evidence type="ECO:0000313" key="1">
    <source>
        <dbReference type="EMBL" id="QHT27035.1"/>
    </source>
</evidence>
<dbReference type="EMBL" id="MN739808">
    <property type="protein sequence ID" value="QHT27035.1"/>
    <property type="molecule type" value="Genomic_DNA"/>
</dbReference>
<reference evidence="1" key="1">
    <citation type="journal article" date="2020" name="Nature">
        <title>Giant virus diversity and host interactions through global metagenomics.</title>
        <authorList>
            <person name="Schulz F."/>
            <person name="Roux S."/>
            <person name="Paez-Espino D."/>
            <person name="Jungbluth S."/>
            <person name="Walsh D.A."/>
            <person name="Denef V.J."/>
            <person name="McMahon K.D."/>
            <person name="Konstantinidis K.T."/>
            <person name="Eloe-Fadrosh E.A."/>
            <person name="Kyrpides N.C."/>
            <person name="Woyke T."/>
        </authorList>
    </citation>
    <scope>NUCLEOTIDE SEQUENCE</scope>
    <source>
        <strain evidence="1">GVMAG-M-3300023179-2</strain>
    </source>
</reference>
<accession>A0A6C0EI76</accession>
<proteinExistence type="predicted"/>
<organism evidence="1">
    <name type="scientific">viral metagenome</name>
    <dbReference type="NCBI Taxonomy" id="1070528"/>
    <lineage>
        <taxon>unclassified sequences</taxon>
        <taxon>metagenomes</taxon>
        <taxon>organismal metagenomes</taxon>
    </lineage>
</organism>
<name>A0A6C0EI76_9ZZZZ</name>
<protein>
    <submittedName>
        <fullName evidence="1">Uncharacterized protein</fullName>
    </submittedName>
</protein>
<dbReference type="AlphaFoldDB" id="A0A6C0EI76"/>
<sequence>MTTFRLREYFVPTDGNFRCCGCEVDNVDLYSDPTYTRDMDNPNQLFCRNCWIDNWGFIKINYFDKSYGDRRRRHHVYPNLTREDTSKTHVADYCVNGIVHEDLDFSSDNLQLLSISSARERYPTIKKDCFISSSGGSSNITARCFWCQQYTNSDLTLWYTSLENNYIFSVAGHTYQCIDN</sequence>